<keyword evidence="13 17" id="KW-0961">Cell wall biogenesis/degradation</keyword>
<evidence type="ECO:0000256" key="11">
    <source>
        <dbReference type="ARBA" id="ARBA00022960"/>
    </source>
</evidence>
<dbReference type="Pfam" id="PF08245">
    <property type="entry name" value="Mur_ligase_M"/>
    <property type="match status" value="1"/>
</dbReference>
<comment type="subcellular location">
    <subcellularLocation>
        <location evidence="2 17 18">Cytoplasm</location>
    </subcellularLocation>
</comment>
<sequence>MIMKDKKILVVGLAVSGVPTVNALIQLGAKVTVNDIKKEEQLQEVIALLDQEDIDCIFGRHPENVDGYDMLVLSPGVPTDLPFIMKAKERNIPVIGELELAYRICRGTFVAITGTNGKTTTTALTGKIFENACRETYVVGNIGVAAVSKALEASKDALMITEVSSFQLESIVDFKPHIAAILNITPDHLNRHKTMENYVAAKANIFKNQTKEDFLVLNADNDEAYRLSSQAKSTVIPFSRKKHLDRGAFLVGENIVVKEDGQEYQMVCSINDLNIPGNHNVENALAAVAMAYWGGIDIQTIAQTLKSFMGVAHRTEIVGEIHGVRFINDSKGTNPDASIKAIEAMKVPIVLIAGGMDKGSEFDEFILAFHGKVKHMVLLGETAVKIKNTAEKHGFYPCTIVKDMEEAVEEAYRIAEKGDVILLSPACASWDMYKNFEERGRHFKDCVERLRRSQ</sequence>
<dbReference type="STRING" id="520762.AN619_13920"/>
<reference evidence="21 22" key="1">
    <citation type="submission" date="2015-12" db="EMBL/GenBank/DDBJ databases">
        <title>Draft genome sequence of the thermoanaerobe Thermotalea metallivorans, an isolate from the runoff channel of the Great Artesian Basin, Australia.</title>
        <authorList>
            <person name="Patel B.K."/>
        </authorList>
    </citation>
    <scope>NUCLEOTIDE SEQUENCE [LARGE SCALE GENOMIC DNA]</scope>
    <source>
        <strain evidence="21 22">B2-1</strain>
    </source>
</reference>
<dbReference type="PATRIC" id="fig|520762.4.peg.1550"/>
<evidence type="ECO:0000256" key="1">
    <source>
        <dbReference type="ARBA" id="ARBA00002734"/>
    </source>
</evidence>
<dbReference type="EMBL" id="LOEE01000030">
    <property type="protein sequence ID" value="KXG75929.1"/>
    <property type="molecule type" value="Genomic_DNA"/>
</dbReference>
<dbReference type="Gene3D" id="3.40.50.720">
    <property type="entry name" value="NAD(P)-binding Rossmann-like Domain"/>
    <property type="match status" value="1"/>
</dbReference>
<dbReference type="InterPro" id="IPR004101">
    <property type="entry name" value="Mur_ligase_C"/>
</dbReference>
<dbReference type="NCBIfam" id="TIGR01087">
    <property type="entry name" value="murD"/>
    <property type="match status" value="1"/>
</dbReference>
<keyword evidence="17 18" id="KW-0132">Cell division</keyword>
<dbReference type="GO" id="GO:0071555">
    <property type="term" value="P:cell wall organization"/>
    <property type="evidence" value="ECO:0007669"/>
    <property type="project" value="UniProtKB-KW"/>
</dbReference>
<accession>A0A140L5V4</accession>
<evidence type="ECO:0000259" key="20">
    <source>
        <dbReference type="Pfam" id="PF08245"/>
    </source>
</evidence>
<dbReference type="OrthoDB" id="9809796at2"/>
<evidence type="ECO:0000259" key="19">
    <source>
        <dbReference type="Pfam" id="PF02875"/>
    </source>
</evidence>
<dbReference type="SUPFAM" id="SSF51984">
    <property type="entry name" value="MurCD N-terminal domain"/>
    <property type="match status" value="1"/>
</dbReference>
<dbReference type="HAMAP" id="MF_00639">
    <property type="entry name" value="MurD"/>
    <property type="match status" value="1"/>
</dbReference>
<dbReference type="Pfam" id="PF21799">
    <property type="entry name" value="MurD-like_N"/>
    <property type="match status" value="1"/>
</dbReference>
<evidence type="ECO:0000313" key="21">
    <source>
        <dbReference type="EMBL" id="KXG75929.1"/>
    </source>
</evidence>
<evidence type="ECO:0000256" key="12">
    <source>
        <dbReference type="ARBA" id="ARBA00022984"/>
    </source>
</evidence>
<feature type="domain" description="Mur ligase central" evidence="20">
    <location>
        <begin position="112"/>
        <end position="291"/>
    </location>
</feature>
<name>A0A140L5V4_9FIRM</name>
<dbReference type="AlphaFoldDB" id="A0A140L5V4"/>
<feature type="binding site" evidence="17">
    <location>
        <begin position="114"/>
        <end position="120"/>
    </location>
    <ligand>
        <name>ATP</name>
        <dbReference type="ChEBI" id="CHEBI:30616"/>
    </ligand>
</feature>
<gene>
    <name evidence="17 21" type="primary">murD</name>
    <name evidence="21" type="ORF">AN619_13920</name>
</gene>
<dbReference type="InterPro" id="IPR013221">
    <property type="entry name" value="Mur_ligase_cen"/>
</dbReference>
<dbReference type="UniPathway" id="UPA00219"/>
<evidence type="ECO:0000256" key="3">
    <source>
        <dbReference type="ARBA" id="ARBA00004752"/>
    </source>
</evidence>
<dbReference type="SUPFAM" id="SSF53244">
    <property type="entry name" value="MurD-like peptide ligases, peptide-binding domain"/>
    <property type="match status" value="1"/>
</dbReference>
<dbReference type="InterPro" id="IPR036565">
    <property type="entry name" value="Mur-like_cat_sf"/>
</dbReference>
<evidence type="ECO:0000256" key="10">
    <source>
        <dbReference type="ARBA" id="ARBA00022840"/>
    </source>
</evidence>
<evidence type="ECO:0000256" key="17">
    <source>
        <dbReference type="HAMAP-Rule" id="MF_00639"/>
    </source>
</evidence>
<dbReference type="InterPro" id="IPR005762">
    <property type="entry name" value="MurD"/>
</dbReference>
<evidence type="ECO:0000256" key="5">
    <source>
        <dbReference type="ARBA" id="ARBA00012212"/>
    </source>
</evidence>
<keyword evidence="9 17" id="KW-0547">Nucleotide-binding</keyword>
<dbReference type="EC" id="6.3.2.9" evidence="5 17"/>
<evidence type="ECO:0000256" key="6">
    <source>
        <dbReference type="ARBA" id="ARBA00015655"/>
    </source>
</evidence>
<protein>
    <recommendedName>
        <fullName evidence="6 17">UDP-N-acetylmuramoylalanine--D-glutamate ligase</fullName>
        <ecNumber evidence="5 17">6.3.2.9</ecNumber>
    </recommendedName>
    <alternativeName>
        <fullName evidence="15 17">D-glutamic acid-adding enzyme</fullName>
    </alternativeName>
    <alternativeName>
        <fullName evidence="14 17">UDP-N-acetylmuramoyl-L-alanyl-D-glutamate synthetase</fullName>
    </alternativeName>
</protein>
<evidence type="ECO:0000256" key="9">
    <source>
        <dbReference type="ARBA" id="ARBA00022741"/>
    </source>
</evidence>
<evidence type="ECO:0000256" key="16">
    <source>
        <dbReference type="ARBA" id="ARBA00047632"/>
    </source>
</evidence>
<evidence type="ECO:0000256" key="2">
    <source>
        <dbReference type="ARBA" id="ARBA00004496"/>
    </source>
</evidence>
<dbReference type="SUPFAM" id="SSF53623">
    <property type="entry name" value="MurD-like peptide ligases, catalytic domain"/>
    <property type="match status" value="1"/>
</dbReference>
<dbReference type="GO" id="GO:0008764">
    <property type="term" value="F:UDP-N-acetylmuramoylalanine-D-glutamate ligase activity"/>
    <property type="evidence" value="ECO:0007669"/>
    <property type="project" value="UniProtKB-UniRule"/>
</dbReference>
<dbReference type="GO" id="GO:0005737">
    <property type="term" value="C:cytoplasm"/>
    <property type="evidence" value="ECO:0007669"/>
    <property type="project" value="UniProtKB-SubCell"/>
</dbReference>
<comment type="catalytic activity">
    <reaction evidence="16 17 18">
        <text>UDP-N-acetyl-alpha-D-muramoyl-L-alanine + D-glutamate + ATP = UDP-N-acetyl-alpha-D-muramoyl-L-alanyl-D-glutamate + ADP + phosphate + H(+)</text>
        <dbReference type="Rhea" id="RHEA:16429"/>
        <dbReference type="ChEBI" id="CHEBI:15378"/>
        <dbReference type="ChEBI" id="CHEBI:29986"/>
        <dbReference type="ChEBI" id="CHEBI:30616"/>
        <dbReference type="ChEBI" id="CHEBI:43474"/>
        <dbReference type="ChEBI" id="CHEBI:83898"/>
        <dbReference type="ChEBI" id="CHEBI:83900"/>
        <dbReference type="ChEBI" id="CHEBI:456216"/>
        <dbReference type="EC" id="6.3.2.9"/>
    </reaction>
</comment>
<keyword evidence="17 18" id="KW-0131">Cell cycle</keyword>
<comment type="caution">
    <text evidence="21">The sequence shown here is derived from an EMBL/GenBank/DDBJ whole genome shotgun (WGS) entry which is preliminary data.</text>
</comment>
<keyword evidence="8 17" id="KW-0436">Ligase</keyword>
<dbReference type="Gene3D" id="3.40.1190.10">
    <property type="entry name" value="Mur-like, catalytic domain"/>
    <property type="match status" value="1"/>
</dbReference>
<evidence type="ECO:0000256" key="7">
    <source>
        <dbReference type="ARBA" id="ARBA00022490"/>
    </source>
</evidence>
<dbReference type="GO" id="GO:0005524">
    <property type="term" value="F:ATP binding"/>
    <property type="evidence" value="ECO:0007669"/>
    <property type="project" value="UniProtKB-UniRule"/>
</dbReference>
<dbReference type="RefSeq" id="WP_068555992.1">
    <property type="nucleotide sequence ID" value="NZ_LOEE01000030.1"/>
</dbReference>
<evidence type="ECO:0000256" key="13">
    <source>
        <dbReference type="ARBA" id="ARBA00023316"/>
    </source>
</evidence>
<dbReference type="Gene3D" id="3.90.190.20">
    <property type="entry name" value="Mur ligase, C-terminal domain"/>
    <property type="match status" value="1"/>
</dbReference>
<comment type="function">
    <text evidence="1 17 18">Cell wall formation. Catalyzes the addition of glutamate to the nucleotide precursor UDP-N-acetylmuramoyl-L-alanine (UMA).</text>
</comment>
<evidence type="ECO:0000256" key="14">
    <source>
        <dbReference type="ARBA" id="ARBA00030398"/>
    </source>
</evidence>
<comment type="pathway">
    <text evidence="3 17 18">Cell wall biogenesis; peptidoglycan biosynthesis.</text>
</comment>
<evidence type="ECO:0000313" key="22">
    <source>
        <dbReference type="Proteomes" id="UP000070456"/>
    </source>
</evidence>
<dbReference type="Proteomes" id="UP000070456">
    <property type="component" value="Unassembled WGS sequence"/>
</dbReference>
<evidence type="ECO:0000256" key="15">
    <source>
        <dbReference type="ARBA" id="ARBA00032324"/>
    </source>
</evidence>
<keyword evidence="22" id="KW-1185">Reference proteome</keyword>
<organism evidence="21 22">
    <name type="scientific">Thermotalea metallivorans</name>
    <dbReference type="NCBI Taxonomy" id="520762"/>
    <lineage>
        <taxon>Bacteria</taxon>
        <taxon>Bacillati</taxon>
        <taxon>Bacillota</taxon>
        <taxon>Clostridia</taxon>
        <taxon>Peptostreptococcales</taxon>
        <taxon>Thermotaleaceae</taxon>
        <taxon>Thermotalea</taxon>
    </lineage>
</organism>
<keyword evidence="7 17" id="KW-0963">Cytoplasm</keyword>
<keyword evidence="10 17" id="KW-0067">ATP-binding</keyword>
<evidence type="ECO:0000256" key="8">
    <source>
        <dbReference type="ARBA" id="ARBA00022598"/>
    </source>
</evidence>
<dbReference type="PANTHER" id="PTHR43692">
    <property type="entry name" value="UDP-N-ACETYLMURAMOYLALANINE--D-GLUTAMATE LIGASE"/>
    <property type="match status" value="1"/>
</dbReference>
<evidence type="ECO:0000256" key="18">
    <source>
        <dbReference type="RuleBase" id="RU003664"/>
    </source>
</evidence>
<dbReference type="GO" id="GO:0009252">
    <property type="term" value="P:peptidoglycan biosynthetic process"/>
    <property type="evidence" value="ECO:0007669"/>
    <property type="project" value="UniProtKB-UniRule"/>
</dbReference>
<proteinExistence type="inferred from homology"/>
<dbReference type="InterPro" id="IPR036615">
    <property type="entry name" value="Mur_ligase_C_dom_sf"/>
</dbReference>
<dbReference type="Pfam" id="PF02875">
    <property type="entry name" value="Mur_ligase_C"/>
    <property type="match status" value="1"/>
</dbReference>
<comment type="similarity">
    <text evidence="4 17">Belongs to the MurCDEF family.</text>
</comment>
<dbReference type="GO" id="GO:0051301">
    <property type="term" value="P:cell division"/>
    <property type="evidence" value="ECO:0007669"/>
    <property type="project" value="UniProtKB-KW"/>
</dbReference>
<keyword evidence="12 17" id="KW-0573">Peptidoglycan synthesis</keyword>
<dbReference type="GO" id="GO:0008360">
    <property type="term" value="P:regulation of cell shape"/>
    <property type="evidence" value="ECO:0007669"/>
    <property type="project" value="UniProtKB-KW"/>
</dbReference>
<dbReference type="PANTHER" id="PTHR43692:SF1">
    <property type="entry name" value="UDP-N-ACETYLMURAMOYLALANINE--D-GLUTAMATE LIGASE"/>
    <property type="match status" value="1"/>
</dbReference>
<evidence type="ECO:0000256" key="4">
    <source>
        <dbReference type="ARBA" id="ARBA00010416"/>
    </source>
</evidence>
<keyword evidence="11 17" id="KW-0133">Cell shape</keyword>
<feature type="domain" description="Mur ligase C-terminal" evidence="19">
    <location>
        <begin position="313"/>
        <end position="427"/>
    </location>
</feature>